<keyword evidence="5" id="KW-0256">Endoplasmic reticulum</keyword>
<evidence type="ECO:0000256" key="2">
    <source>
        <dbReference type="ARBA" id="ARBA00009918"/>
    </source>
</evidence>
<dbReference type="FunFam" id="2.70.130.10:FF:000002">
    <property type="entry name" value="protein OS-9 isoform X1"/>
    <property type="match status" value="1"/>
</dbReference>
<feature type="domain" description="MRH" evidence="13">
    <location>
        <begin position="96"/>
        <end position="216"/>
    </location>
</feature>
<keyword evidence="4" id="KW-0430">Lectin</keyword>
<evidence type="ECO:0000256" key="11">
    <source>
        <dbReference type="SAM" id="Coils"/>
    </source>
</evidence>
<feature type="signal peptide" evidence="12">
    <location>
        <begin position="1"/>
        <end position="17"/>
    </location>
</feature>
<evidence type="ECO:0000256" key="6">
    <source>
        <dbReference type="ARBA" id="ARBA00023157"/>
    </source>
</evidence>
<dbReference type="GO" id="GO:0030968">
    <property type="term" value="P:endoplasmic reticulum unfolded protein response"/>
    <property type="evidence" value="ECO:0007669"/>
    <property type="project" value="InterPro"/>
</dbReference>
<dbReference type="GO" id="GO:0030246">
    <property type="term" value="F:carbohydrate binding"/>
    <property type="evidence" value="ECO:0007669"/>
    <property type="project" value="UniProtKB-KW"/>
</dbReference>
<evidence type="ECO:0000256" key="10">
    <source>
        <dbReference type="ARBA" id="ARBA00069647"/>
    </source>
</evidence>
<proteinExistence type="inferred from homology"/>
<dbReference type="PANTHER" id="PTHR15414:SF5">
    <property type="entry name" value="PROTEIN OS-9"/>
    <property type="match status" value="1"/>
</dbReference>
<dbReference type="EMBL" id="GFAH01000408">
    <property type="protein sequence ID" value="JAV47981.1"/>
    <property type="molecule type" value="Transcribed_RNA"/>
</dbReference>
<keyword evidence="3 12" id="KW-0732">Signal</keyword>
<keyword evidence="6" id="KW-1015">Disulfide bond</keyword>
<dbReference type="GO" id="GO:0005788">
    <property type="term" value="C:endoplasmic reticulum lumen"/>
    <property type="evidence" value="ECO:0007669"/>
    <property type="project" value="UniProtKB-SubCell"/>
</dbReference>
<comment type="function">
    <text evidence="8">Lectin component of the HRD1 complex, which functions in endoplasmic reticulum (ER) quality control and ER-associated degradation (ERAD). Specifically recognizes and binds improperly folded glycoproteins as well as hyperglycosylated proteins, retain them in the ER, and transfers them to the ubiquitination machinery and promote their degradation. Possible targets include TRPV4 as well as hyperglycosylated HSP90B1.</text>
</comment>
<dbReference type="GO" id="GO:0030970">
    <property type="term" value="P:retrograde protein transport, ER to cytosol"/>
    <property type="evidence" value="ECO:0007669"/>
    <property type="project" value="TreeGrafter"/>
</dbReference>
<dbReference type="SUPFAM" id="SSF50911">
    <property type="entry name" value="Mannose 6-phosphate receptor domain"/>
    <property type="match status" value="1"/>
</dbReference>
<evidence type="ECO:0000256" key="4">
    <source>
        <dbReference type="ARBA" id="ARBA00022734"/>
    </source>
</evidence>
<evidence type="ECO:0000313" key="14">
    <source>
        <dbReference type="EMBL" id="JAV47981.1"/>
    </source>
</evidence>
<organism evidence="14">
    <name type="scientific">Hadrurus spadix</name>
    <dbReference type="NCBI Taxonomy" id="141984"/>
    <lineage>
        <taxon>Eukaryota</taxon>
        <taxon>Metazoa</taxon>
        <taxon>Ecdysozoa</taxon>
        <taxon>Arthropoda</taxon>
        <taxon>Chelicerata</taxon>
        <taxon>Arachnida</taxon>
        <taxon>Scorpiones</taxon>
        <taxon>Iurida</taxon>
        <taxon>Iuroidea</taxon>
        <taxon>Hadrurus</taxon>
    </lineage>
</organism>
<accession>A0A1W7RA13</accession>
<sequence length="617" mass="71858">MFIVVYFLFGALGIVFGSLNIEEFKSLNYEVDILNVPVKVGEERNSPVIFMTSKYGQNYECLLPRVELREENSDFRESNTIENNDIKSLLQPLQNAPCLIKTKDWWTYEFCYGHYIKQYHVEDSNIVGNVITLGIYDSDFDWDNETNREQSSENHQKRYHSQFYNNGTKCDLTGLPRNAEIRFVCEEELGDYIYRVDEPGTCSYLITVHTPRICKHPYLKPLPSNKPQVISCSPLLNSEEYQIYIEKVEEEKRLAEEKRKAWLAEQQERLKKLKNWAQQQRLRLEQEKLDEELKKDKNEEERVDEVISTVGQSQLENPVESEIVAKEENEESVIEITNGDINEENDVLENIEKDLSDISKEEKITVSNYNKKDIQKEISKQFNELIEEAEEELQNEMDADIHDATFSKLATTLNKLIEKLDKAERDVASVTKELEKAKDTLANNEKRNDVQESDDADNELKVLDNIADEYTDEILNSGDIDDTKDDSSGENGKLRVRIRRLGQGKQSKGKLQLLHHHGLEGKQKEKLEKAVKEKLEQAGLDTNGRRIEVKIITAGYYDDEEGKDFHVLSDEETQQFQSMILTLLTRNQEAVQEMERQQRIEKNYRFTWGNSEESEEE</sequence>
<comment type="subcellular location">
    <subcellularLocation>
        <location evidence="1">Endoplasmic reticulum lumen</location>
    </subcellularLocation>
</comment>
<evidence type="ECO:0000259" key="13">
    <source>
        <dbReference type="PROSITE" id="PS51914"/>
    </source>
</evidence>
<evidence type="ECO:0000256" key="8">
    <source>
        <dbReference type="ARBA" id="ARBA00053710"/>
    </source>
</evidence>
<feature type="coiled-coil region" evidence="11">
    <location>
        <begin position="238"/>
        <end position="302"/>
    </location>
</feature>
<dbReference type="Pfam" id="PF07915">
    <property type="entry name" value="PRKCSH"/>
    <property type="match status" value="1"/>
</dbReference>
<feature type="coiled-coil region" evidence="11">
    <location>
        <begin position="334"/>
        <end position="473"/>
    </location>
</feature>
<dbReference type="InterPro" id="IPR045149">
    <property type="entry name" value="OS-9-like"/>
</dbReference>
<comment type="similarity">
    <text evidence="2">Belongs to the OS-9 family.</text>
</comment>
<dbReference type="Gene3D" id="2.70.130.10">
    <property type="entry name" value="Mannose-6-phosphate receptor binding domain"/>
    <property type="match status" value="1"/>
</dbReference>
<dbReference type="PANTHER" id="PTHR15414">
    <property type="entry name" value="OS-9-RELATED"/>
    <property type="match status" value="1"/>
</dbReference>
<evidence type="ECO:0000256" key="7">
    <source>
        <dbReference type="ARBA" id="ARBA00023180"/>
    </source>
</evidence>
<keyword evidence="7" id="KW-0325">Glycoprotein</keyword>
<dbReference type="AlphaFoldDB" id="A0A1W7RA13"/>
<protein>
    <recommendedName>
        <fullName evidence="10">Protein OS-9</fullName>
    </recommendedName>
</protein>
<evidence type="ECO:0000256" key="5">
    <source>
        <dbReference type="ARBA" id="ARBA00022824"/>
    </source>
</evidence>
<reference evidence="14" key="1">
    <citation type="submission" date="2016-11" db="EMBL/GenBank/DDBJ databases">
        <title>Venom-gland transcriptomics and venom proteomics of the black-back scorpion (Hadrurus spadix) reveal detectability challenges and an unexplored realm of animal toxin diversity.</title>
        <authorList>
            <person name="Rokyta D.R."/>
            <person name="Ward M.J."/>
        </authorList>
    </citation>
    <scope>NUCLEOTIDE SEQUENCE</scope>
    <source>
        <tissue evidence="14">Venom gland</tissue>
    </source>
</reference>
<dbReference type="InterPro" id="IPR009011">
    <property type="entry name" value="Man6P_isomerase_rcpt-bd_dom_sf"/>
</dbReference>
<evidence type="ECO:0000256" key="12">
    <source>
        <dbReference type="SAM" id="SignalP"/>
    </source>
</evidence>
<dbReference type="PROSITE" id="PS51914">
    <property type="entry name" value="MRH"/>
    <property type="match status" value="1"/>
</dbReference>
<dbReference type="InterPro" id="IPR012913">
    <property type="entry name" value="OS9-like_dom"/>
</dbReference>
<evidence type="ECO:0000256" key="9">
    <source>
        <dbReference type="ARBA" id="ARBA00066177"/>
    </source>
</evidence>
<name>A0A1W7RA13_9SCOR</name>
<comment type="subunit">
    <text evidence="9">Component of the HRD1 complex, which comprises at least SYNV1/HRD1, DERL1/2, FAM8A1, HERPUD1/HERP, OS9, SEL1L and UBE2J1. FAM8A1 is stabilized by interaction with SYNV1, which prevents its proteasomal degradation. OS9 and UBE2J1 recruitment to the complex may be mediated by SEL1L. Through this complex, may interact with ERLEC1 and HSPA5. Interacts (via C-terminus) with CPNE6 (via second C2 domain); this interaction occurs in a calcium-dependent manner in vitro. Interacts with CREB3.</text>
</comment>
<feature type="chain" id="PRO_5012393753" description="Protein OS-9" evidence="12">
    <location>
        <begin position="18"/>
        <end position="617"/>
    </location>
</feature>
<dbReference type="InterPro" id="IPR044865">
    <property type="entry name" value="MRH_dom"/>
</dbReference>
<keyword evidence="11" id="KW-0175">Coiled coil</keyword>
<evidence type="ECO:0000256" key="3">
    <source>
        <dbReference type="ARBA" id="ARBA00022729"/>
    </source>
</evidence>
<evidence type="ECO:0000256" key="1">
    <source>
        <dbReference type="ARBA" id="ARBA00004319"/>
    </source>
</evidence>